<dbReference type="AlphaFoldDB" id="A0AAV2L2C2"/>
<proteinExistence type="predicted"/>
<evidence type="ECO:0000313" key="2">
    <source>
        <dbReference type="EMBL" id="CAL1594544.1"/>
    </source>
</evidence>
<sequence length="95" mass="10604">MRLVVKLRIPWCQYLEVAHRGDTGHPSPRPAATLSLTRSKMAARADLLPVAVIYPSERPSITGVQRVRPSRSISPSPQLLWHPPSRKTAPRQAVH</sequence>
<feature type="compositionally biased region" description="Low complexity" evidence="1">
    <location>
        <begin position="66"/>
        <end position="77"/>
    </location>
</feature>
<organism evidence="2 3">
    <name type="scientific">Knipowitschia caucasica</name>
    <name type="common">Caucasian dwarf goby</name>
    <name type="synonym">Pomatoschistus caucasicus</name>
    <dbReference type="NCBI Taxonomy" id="637954"/>
    <lineage>
        <taxon>Eukaryota</taxon>
        <taxon>Metazoa</taxon>
        <taxon>Chordata</taxon>
        <taxon>Craniata</taxon>
        <taxon>Vertebrata</taxon>
        <taxon>Euteleostomi</taxon>
        <taxon>Actinopterygii</taxon>
        <taxon>Neopterygii</taxon>
        <taxon>Teleostei</taxon>
        <taxon>Neoteleostei</taxon>
        <taxon>Acanthomorphata</taxon>
        <taxon>Gobiaria</taxon>
        <taxon>Gobiiformes</taxon>
        <taxon>Gobioidei</taxon>
        <taxon>Gobiidae</taxon>
        <taxon>Gobiinae</taxon>
        <taxon>Knipowitschia</taxon>
    </lineage>
</organism>
<dbReference type="EMBL" id="OZ035842">
    <property type="protein sequence ID" value="CAL1594544.1"/>
    <property type="molecule type" value="Genomic_DNA"/>
</dbReference>
<protein>
    <submittedName>
        <fullName evidence="2">Uncharacterized protein</fullName>
    </submittedName>
</protein>
<evidence type="ECO:0000256" key="1">
    <source>
        <dbReference type="SAM" id="MobiDB-lite"/>
    </source>
</evidence>
<evidence type="ECO:0000313" key="3">
    <source>
        <dbReference type="Proteomes" id="UP001497482"/>
    </source>
</evidence>
<accession>A0AAV2L2C2</accession>
<gene>
    <name evidence="2" type="ORF">KC01_LOCUS23497</name>
</gene>
<keyword evidence="3" id="KW-1185">Reference proteome</keyword>
<feature type="region of interest" description="Disordered" evidence="1">
    <location>
        <begin position="61"/>
        <end position="95"/>
    </location>
</feature>
<dbReference type="Proteomes" id="UP001497482">
    <property type="component" value="Chromosome 20"/>
</dbReference>
<reference evidence="2 3" key="1">
    <citation type="submission" date="2024-04" db="EMBL/GenBank/DDBJ databases">
        <authorList>
            <person name="Waldvogel A.-M."/>
            <person name="Schoenle A."/>
        </authorList>
    </citation>
    <scope>NUCLEOTIDE SEQUENCE [LARGE SCALE GENOMIC DNA]</scope>
</reference>
<name>A0AAV2L2C2_KNICA</name>
<feature type="compositionally biased region" description="Basic residues" evidence="1">
    <location>
        <begin position="84"/>
        <end position="95"/>
    </location>
</feature>